<dbReference type="PATRIC" id="fig|1339315.3.peg.3273"/>
<evidence type="ECO:0000313" key="1">
    <source>
        <dbReference type="EMBL" id="EXY73677.1"/>
    </source>
</evidence>
<organism evidence="1 2">
    <name type="scientific">Bacteroides fragilis str. 3988T(B)14</name>
    <dbReference type="NCBI Taxonomy" id="1339315"/>
    <lineage>
        <taxon>Bacteria</taxon>
        <taxon>Pseudomonadati</taxon>
        <taxon>Bacteroidota</taxon>
        <taxon>Bacteroidia</taxon>
        <taxon>Bacteroidales</taxon>
        <taxon>Bacteroidaceae</taxon>
        <taxon>Bacteroides</taxon>
    </lineage>
</organism>
<proteinExistence type="predicted"/>
<dbReference type="EMBL" id="JGCY01000350">
    <property type="protein sequence ID" value="EXY73677.1"/>
    <property type="molecule type" value="Genomic_DNA"/>
</dbReference>
<sequence>MGMVWVDKSLLIFMPTLHCSLIHMASKFNKYPETNPNYHQFSLLFCDYFLFFATNQIKVILKEDQ</sequence>
<accession>A0A015STR5</accession>
<gene>
    <name evidence="1" type="ORF">M124_2577</name>
</gene>
<name>A0A015STR5_BACFG</name>
<dbReference type="AlphaFoldDB" id="A0A015STR5"/>
<evidence type="ECO:0000313" key="2">
    <source>
        <dbReference type="Proteomes" id="UP000020529"/>
    </source>
</evidence>
<reference evidence="1 2" key="1">
    <citation type="submission" date="2014-02" db="EMBL/GenBank/DDBJ databases">
        <authorList>
            <person name="Sears C."/>
            <person name="Carroll K."/>
            <person name="Sack B.R."/>
            <person name="Qadri F."/>
            <person name="Myers L.L."/>
            <person name="Chung G.-T."/>
            <person name="Escheverria P."/>
            <person name="Fraser C.M."/>
            <person name="Sadzewicz L."/>
            <person name="Shefchek K.A."/>
            <person name="Tallon L."/>
            <person name="Das S.P."/>
            <person name="Daugherty S."/>
            <person name="Mongodin E.F."/>
        </authorList>
    </citation>
    <scope>NUCLEOTIDE SEQUENCE [LARGE SCALE GENOMIC DNA]</scope>
    <source>
        <strain evidence="2">3988T(B)14</strain>
    </source>
</reference>
<comment type="caution">
    <text evidence="1">The sequence shown here is derived from an EMBL/GenBank/DDBJ whole genome shotgun (WGS) entry which is preliminary data.</text>
</comment>
<protein>
    <submittedName>
        <fullName evidence="1">Uncharacterized protein</fullName>
    </submittedName>
</protein>
<dbReference type="Proteomes" id="UP000020529">
    <property type="component" value="Unassembled WGS sequence"/>
</dbReference>